<proteinExistence type="predicted"/>
<evidence type="ECO:0000256" key="1">
    <source>
        <dbReference type="SAM" id="MobiDB-lite"/>
    </source>
</evidence>
<protein>
    <submittedName>
        <fullName evidence="3">Uncharacterized protein</fullName>
    </submittedName>
</protein>
<keyword evidence="2" id="KW-0472">Membrane</keyword>
<evidence type="ECO:0000313" key="4">
    <source>
        <dbReference type="Proteomes" id="UP000001623"/>
    </source>
</evidence>
<dbReference type="EMBL" id="CP002279">
    <property type="protein sequence ID" value="AEH88093.1"/>
    <property type="molecule type" value="Genomic_DNA"/>
</dbReference>
<keyword evidence="2" id="KW-0812">Transmembrane</keyword>
<evidence type="ECO:0000256" key="2">
    <source>
        <dbReference type="SAM" id="Phobius"/>
    </source>
</evidence>
<organism evidence="3 4">
    <name type="scientific">Mesorhizobium opportunistum (strain LMG 24607 / HAMBI 3007 / WSM2075)</name>
    <dbReference type="NCBI Taxonomy" id="536019"/>
    <lineage>
        <taxon>Bacteria</taxon>
        <taxon>Pseudomonadati</taxon>
        <taxon>Pseudomonadota</taxon>
        <taxon>Alphaproteobacteria</taxon>
        <taxon>Hyphomicrobiales</taxon>
        <taxon>Phyllobacteriaceae</taxon>
        <taxon>Mesorhizobium</taxon>
    </lineage>
</organism>
<dbReference type="Proteomes" id="UP000001623">
    <property type="component" value="Chromosome"/>
</dbReference>
<name>F7YH71_MESOW</name>
<gene>
    <name evidence="3" type="ordered locus">Mesop_3651</name>
</gene>
<evidence type="ECO:0000313" key="3">
    <source>
        <dbReference type="EMBL" id="AEH88093.1"/>
    </source>
</evidence>
<feature type="region of interest" description="Disordered" evidence="1">
    <location>
        <begin position="209"/>
        <end position="242"/>
    </location>
</feature>
<dbReference type="AlphaFoldDB" id="F7YH71"/>
<accession>F7YH71</accession>
<sequence>MGPSPDRGDVILIPGIPTFRKSVVPPLSVRLPIEAHCSRSKHLMVGAFWVLCAFAMLALALTFFVDDPKSQHSLVVKAVMVLFQLFGLYWAPFFSAAALLAFLDARLVKPALIVRPDRLIDNRSGLSVEWVDVLSARPITTRAGYWGVTLRMRDSALLPKSIRLGYPLLRRRRGEVHLQCNLLSLPSHQIANAIFTLAQHGGAQLLPPRPALTWNSPPPTVPQQWNSDEATQRSGAQLKTGG</sequence>
<feature type="transmembrane region" description="Helical" evidence="2">
    <location>
        <begin position="43"/>
        <end position="65"/>
    </location>
</feature>
<feature type="transmembrane region" description="Helical" evidence="2">
    <location>
        <begin position="85"/>
        <end position="103"/>
    </location>
</feature>
<keyword evidence="2" id="KW-1133">Transmembrane helix</keyword>
<reference evidence="3 4" key="1">
    <citation type="submission" date="2010-10" db="EMBL/GenBank/DDBJ databases">
        <title>Complete sequence of Mesorhizobium opportunistum WSM2075.</title>
        <authorList>
            <consortium name="US DOE Joint Genome Institute"/>
            <person name="Lucas S."/>
            <person name="Copeland A."/>
            <person name="Lapidus A."/>
            <person name="Cheng J.-F."/>
            <person name="Bruce D."/>
            <person name="Goodwin L."/>
            <person name="Pitluck S."/>
            <person name="Chertkov O."/>
            <person name="Misra M."/>
            <person name="Detter J.C."/>
            <person name="Han C."/>
            <person name="Tapia R."/>
            <person name="Land M."/>
            <person name="Hauser L."/>
            <person name="Kyrpides N."/>
            <person name="Ovchinnikova G."/>
            <person name="Mavrommatis K.M."/>
            <person name="Tiwari R.P."/>
            <person name="Howieson J.G."/>
            <person name="O'Hara G.W."/>
            <person name="Nandasena K.G."/>
            <person name="Woyke T."/>
        </authorList>
    </citation>
    <scope>NUCLEOTIDE SEQUENCE [LARGE SCALE GENOMIC DNA]</scope>
    <source>
        <strain evidence="4">LMG 24607 / HAMBI 3007 / WSM2075</strain>
    </source>
</reference>
<dbReference type="KEGG" id="mop:Mesop_3651"/>
<feature type="compositionally biased region" description="Polar residues" evidence="1">
    <location>
        <begin position="222"/>
        <end position="242"/>
    </location>
</feature>
<dbReference type="HOGENOM" id="CLU_1146144_0_0_5"/>